<evidence type="ECO:0000313" key="1">
    <source>
        <dbReference type="EMBL" id="SVB21893.1"/>
    </source>
</evidence>
<sequence length="145" mass="16354">MNKNMKPGPKPRKTTQEFFEQIEHHASRGLSQQQICHALGISETWWYEAKHKNREISESFKKGQAQGIGEVSNAIYEQALAGSTGAACFFLKNRDPDRWSDVKSVNAVQINVSKLSDSQLLEEIRSDPVITNSLQSVIPQLIEKE</sequence>
<dbReference type="AlphaFoldDB" id="A0A382C9D5"/>
<gene>
    <name evidence="1" type="ORF">METZ01_LOCUS174747</name>
</gene>
<name>A0A382C9D5_9ZZZZ</name>
<organism evidence="1">
    <name type="scientific">marine metagenome</name>
    <dbReference type="NCBI Taxonomy" id="408172"/>
    <lineage>
        <taxon>unclassified sequences</taxon>
        <taxon>metagenomes</taxon>
        <taxon>ecological metagenomes</taxon>
    </lineage>
</organism>
<evidence type="ECO:0008006" key="2">
    <source>
        <dbReference type="Google" id="ProtNLM"/>
    </source>
</evidence>
<accession>A0A382C9D5</accession>
<reference evidence="1" key="1">
    <citation type="submission" date="2018-05" db="EMBL/GenBank/DDBJ databases">
        <authorList>
            <person name="Lanie J.A."/>
            <person name="Ng W.-L."/>
            <person name="Kazmierczak K.M."/>
            <person name="Andrzejewski T.M."/>
            <person name="Davidsen T.M."/>
            <person name="Wayne K.J."/>
            <person name="Tettelin H."/>
            <person name="Glass J.I."/>
            <person name="Rusch D."/>
            <person name="Podicherti R."/>
            <person name="Tsui H.-C.T."/>
            <person name="Winkler M.E."/>
        </authorList>
    </citation>
    <scope>NUCLEOTIDE SEQUENCE</scope>
</reference>
<proteinExistence type="predicted"/>
<protein>
    <recommendedName>
        <fullName evidence="2">Homeodomain phBC6A51-type domain-containing protein</fullName>
    </recommendedName>
</protein>
<dbReference type="EMBL" id="UINC01033119">
    <property type="protein sequence ID" value="SVB21893.1"/>
    <property type="molecule type" value="Genomic_DNA"/>
</dbReference>